<name>A0A212L0U7_9HYPH</name>
<evidence type="ECO:0000256" key="2">
    <source>
        <dbReference type="PIRSR" id="PIRSR006156-1"/>
    </source>
</evidence>
<protein>
    <submittedName>
        <fullName evidence="3">Addiction module antitoxin</fullName>
    </submittedName>
</protein>
<dbReference type="PANTHER" id="PTHR40588:SF1">
    <property type="entry name" value="MRNA INTERFERASE TOXIN YAFQ"/>
    <property type="match status" value="1"/>
</dbReference>
<dbReference type="GO" id="GO:0004521">
    <property type="term" value="F:RNA endonuclease activity"/>
    <property type="evidence" value="ECO:0007669"/>
    <property type="project" value="TreeGrafter"/>
</dbReference>
<dbReference type="GO" id="GO:0006415">
    <property type="term" value="P:translational termination"/>
    <property type="evidence" value="ECO:0007669"/>
    <property type="project" value="TreeGrafter"/>
</dbReference>
<reference evidence="3" key="1">
    <citation type="submission" date="2016-08" db="EMBL/GenBank/DDBJ databases">
        <authorList>
            <person name="Seilhamer J.J."/>
        </authorList>
    </citation>
    <scope>NUCLEOTIDE SEQUENCE</scope>
    <source>
        <strain evidence="3">86</strain>
    </source>
</reference>
<dbReference type="Gene3D" id="3.30.2310.20">
    <property type="entry name" value="RelE-like"/>
    <property type="match status" value="1"/>
</dbReference>
<dbReference type="InterPro" id="IPR004386">
    <property type="entry name" value="Toxin_YafQ-like"/>
</dbReference>
<feature type="active site" description="Proton donor" evidence="2">
    <location>
        <position position="92"/>
    </location>
</feature>
<accession>A0A212L0U7</accession>
<dbReference type="GO" id="GO:0006402">
    <property type="term" value="P:mRNA catabolic process"/>
    <property type="evidence" value="ECO:0007669"/>
    <property type="project" value="TreeGrafter"/>
</dbReference>
<dbReference type="Pfam" id="PF15738">
    <property type="entry name" value="YafQ_toxin"/>
    <property type="match status" value="1"/>
</dbReference>
<gene>
    <name evidence="3" type="ORF">KL86PLE_100034</name>
</gene>
<sequence length="97" mass="11337">MTISMRMIERTTAFERDFKREVEGRHRGILDTELRRVIVALASGEPLEPRHRNRALSNDWKDYRGCHVKPDLVLIYRLVGDDRLILARLGSHAEIDL</sequence>
<dbReference type="InterPro" id="IPR007712">
    <property type="entry name" value="RelE/ParE_toxin"/>
</dbReference>
<dbReference type="PANTHER" id="PTHR40588">
    <property type="entry name" value="MRNA INTERFERASE TOXIN YAFQ"/>
    <property type="match status" value="1"/>
</dbReference>
<dbReference type="NCBIfam" id="TIGR02385">
    <property type="entry name" value="RelE_StbE"/>
    <property type="match status" value="1"/>
</dbReference>
<evidence type="ECO:0000256" key="1">
    <source>
        <dbReference type="ARBA" id="ARBA00022649"/>
    </source>
</evidence>
<dbReference type="AlphaFoldDB" id="A0A212L0U7"/>
<dbReference type="InterPro" id="IPR035093">
    <property type="entry name" value="RelE/ParE_toxin_dom_sf"/>
</dbReference>
<evidence type="ECO:0000313" key="3">
    <source>
        <dbReference type="EMBL" id="SCM71152.1"/>
    </source>
</evidence>
<dbReference type="SUPFAM" id="SSF143011">
    <property type="entry name" value="RelE-like"/>
    <property type="match status" value="1"/>
</dbReference>
<dbReference type="PIRSF" id="PIRSF006156">
    <property type="entry name" value="YafQ"/>
    <property type="match status" value="1"/>
</dbReference>
<organism evidence="3">
    <name type="scientific">uncultured Pleomorphomonas sp</name>
    <dbReference type="NCBI Taxonomy" id="442121"/>
    <lineage>
        <taxon>Bacteria</taxon>
        <taxon>Pseudomonadati</taxon>
        <taxon>Pseudomonadota</taxon>
        <taxon>Alphaproteobacteria</taxon>
        <taxon>Hyphomicrobiales</taxon>
        <taxon>Pleomorphomonadaceae</taxon>
        <taxon>Pleomorphomonas</taxon>
        <taxon>environmental samples</taxon>
    </lineage>
</organism>
<proteinExistence type="predicted"/>
<dbReference type="EMBL" id="FMJD01000002">
    <property type="protein sequence ID" value="SCM71152.1"/>
    <property type="molecule type" value="Genomic_DNA"/>
</dbReference>
<keyword evidence="1" id="KW-1277">Toxin-antitoxin system</keyword>